<dbReference type="GO" id="GO:0008270">
    <property type="term" value="F:zinc ion binding"/>
    <property type="evidence" value="ECO:0007669"/>
    <property type="project" value="UniProtKB-KW"/>
</dbReference>
<dbReference type="RefSeq" id="XP_014152436.1">
    <property type="nucleotide sequence ID" value="XM_014296961.1"/>
</dbReference>
<evidence type="ECO:0000259" key="6">
    <source>
        <dbReference type="PROSITE" id="PS50114"/>
    </source>
</evidence>
<dbReference type="SUPFAM" id="SSF48403">
    <property type="entry name" value="Ankyrin repeat"/>
    <property type="match status" value="1"/>
</dbReference>
<dbReference type="GO" id="GO:0043565">
    <property type="term" value="F:sequence-specific DNA binding"/>
    <property type="evidence" value="ECO:0007669"/>
    <property type="project" value="InterPro"/>
</dbReference>
<accession>A0A0L0FP71</accession>
<dbReference type="STRING" id="667725.A0A0L0FP71"/>
<feature type="repeat" description="ANK" evidence="3">
    <location>
        <begin position="261"/>
        <end position="293"/>
    </location>
</feature>
<dbReference type="InterPro" id="IPR013088">
    <property type="entry name" value="Znf_NHR/GATA"/>
</dbReference>
<evidence type="ECO:0000256" key="4">
    <source>
        <dbReference type="PROSITE-ProRule" id="PRU00094"/>
    </source>
</evidence>
<feature type="compositionally biased region" description="Basic and acidic residues" evidence="5">
    <location>
        <begin position="142"/>
        <end position="151"/>
    </location>
</feature>
<keyword evidence="4" id="KW-0863">Zinc-finger</keyword>
<keyword evidence="2 3" id="KW-0040">ANK repeat</keyword>
<keyword evidence="1" id="KW-0677">Repeat</keyword>
<organism evidence="7 8">
    <name type="scientific">Sphaeroforma arctica JP610</name>
    <dbReference type="NCBI Taxonomy" id="667725"/>
    <lineage>
        <taxon>Eukaryota</taxon>
        <taxon>Ichthyosporea</taxon>
        <taxon>Ichthyophonida</taxon>
        <taxon>Sphaeroforma</taxon>
    </lineage>
</organism>
<dbReference type="Pfam" id="PF00320">
    <property type="entry name" value="GATA"/>
    <property type="match status" value="1"/>
</dbReference>
<dbReference type="EMBL" id="KQ242472">
    <property type="protein sequence ID" value="KNC78534.1"/>
    <property type="molecule type" value="Genomic_DNA"/>
</dbReference>
<dbReference type="SUPFAM" id="SSF57716">
    <property type="entry name" value="Glucocorticoid receptor-like (DNA-binding domain)"/>
    <property type="match status" value="1"/>
</dbReference>
<proteinExistence type="predicted"/>
<dbReference type="Gene3D" id="3.30.50.10">
    <property type="entry name" value="Erythroid Transcription Factor GATA-1, subunit A"/>
    <property type="match status" value="1"/>
</dbReference>
<reference evidence="7 8" key="1">
    <citation type="submission" date="2011-02" db="EMBL/GenBank/DDBJ databases">
        <title>The Genome Sequence of Sphaeroforma arctica JP610.</title>
        <authorList>
            <consortium name="The Broad Institute Genome Sequencing Platform"/>
            <person name="Russ C."/>
            <person name="Cuomo C."/>
            <person name="Young S.K."/>
            <person name="Zeng Q."/>
            <person name="Gargeya S."/>
            <person name="Alvarado L."/>
            <person name="Berlin A."/>
            <person name="Chapman S.B."/>
            <person name="Chen Z."/>
            <person name="Freedman E."/>
            <person name="Gellesch M."/>
            <person name="Goldberg J."/>
            <person name="Griggs A."/>
            <person name="Gujja S."/>
            <person name="Heilman E."/>
            <person name="Heiman D."/>
            <person name="Howarth C."/>
            <person name="Mehta T."/>
            <person name="Neiman D."/>
            <person name="Pearson M."/>
            <person name="Roberts A."/>
            <person name="Saif S."/>
            <person name="Shea T."/>
            <person name="Shenoy N."/>
            <person name="Sisk P."/>
            <person name="Stolte C."/>
            <person name="Sykes S."/>
            <person name="White J."/>
            <person name="Yandava C."/>
            <person name="Burger G."/>
            <person name="Gray M.W."/>
            <person name="Holland P.W.H."/>
            <person name="King N."/>
            <person name="Lang F.B.F."/>
            <person name="Roger A.J."/>
            <person name="Ruiz-Trillo I."/>
            <person name="Haas B."/>
            <person name="Nusbaum C."/>
            <person name="Birren B."/>
        </authorList>
    </citation>
    <scope>NUCLEOTIDE SEQUENCE [LARGE SCALE GENOMIC DNA]</scope>
    <source>
        <strain evidence="7 8">JP610</strain>
    </source>
</reference>
<dbReference type="eggNOG" id="KOG1217">
    <property type="taxonomic scope" value="Eukaryota"/>
</dbReference>
<feature type="compositionally biased region" description="Basic and acidic residues" evidence="5">
    <location>
        <begin position="23"/>
        <end position="70"/>
    </location>
</feature>
<sequence>MYVHPVNLAGDRSAYYGSSGGDRLTEAELAFRREREFEERERDRDREYAREKQRERERDVRELHKDREPREDEETREFARREPNANIKRALSGSPDLPVSYAQHAHAQQRYDDDKGALMKELSHPANGSSRVVGGSMGNGIGERDRDRDGELPLRNGIGAVSGNGSVPGGPMDSALVVSRNGGGGGGGGTAVELPTKSLFEAITQNDVREIQLIIASGEDIDAMLPEADTIAIILASKLCFNGIMELLIGGHANLDSQDRKGWTALHWTAVMNNIEGLSLLLNAGANIQARTQAGKSPLDLATIKDHDHAINFLQRHMDPNRQDLDGDGRDRVVRSCIECGSTKTPQWRRGPDGSVCLCNACGLRHIKSSKKKAKAAQKPGEQTQGLPSQVPTQQAQAQQAQAQQAQAQAQAQQAQQRNMPGGLGMGGNGDGTYARLEIAAAQVSNGIAGCAWGWATEVSGVVFGRCKGK</sequence>
<dbReference type="PANTHER" id="PTHR24171">
    <property type="entry name" value="ANKYRIN REPEAT DOMAIN-CONTAINING PROTEIN 39-RELATED"/>
    <property type="match status" value="1"/>
</dbReference>
<dbReference type="OrthoDB" id="2162994at2759"/>
<evidence type="ECO:0000256" key="3">
    <source>
        <dbReference type="PROSITE-ProRule" id="PRU00023"/>
    </source>
</evidence>
<dbReference type="InterPro" id="IPR036770">
    <property type="entry name" value="Ankyrin_rpt-contain_sf"/>
</dbReference>
<keyword evidence="4" id="KW-0479">Metal-binding</keyword>
<dbReference type="AlphaFoldDB" id="A0A0L0FP71"/>
<dbReference type="PROSITE" id="PS50088">
    <property type="entry name" value="ANK_REPEAT"/>
    <property type="match status" value="1"/>
</dbReference>
<feature type="region of interest" description="Disordered" evidence="5">
    <location>
        <begin position="372"/>
        <end position="427"/>
    </location>
</feature>
<dbReference type="Pfam" id="PF12796">
    <property type="entry name" value="Ank_2"/>
    <property type="match status" value="1"/>
</dbReference>
<dbReference type="InterPro" id="IPR000679">
    <property type="entry name" value="Znf_GATA"/>
</dbReference>
<evidence type="ECO:0000313" key="7">
    <source>
        <dbReference type="EMBL" id="KNC78534.1"/>
    </source>
</evidence>
<evidence type="ECO:0000256" key="1">
    <source>
        <dbReference type="ARBA" id="ARBA00022737"/>
    </source>
</evidence>
<dbReference type="PROSITE" id="PS00344">
    <property type="entry name" value="GATA_ZN_FINGER_1"/>
    <property type="match status" value="1"/>
</dbReference>
<dbReference type="InterPro" id="IPR002110">
    <property type="entry name" value="Ankyrin_rpt"/>
</dbReference>
<feature type="compositionally biased region" description="Polar residues" evidence="5">
    <location>
        <begin position="381"/>
        <end position="393"/>
    </location>
</feature>
<dbReference type="Proteomes" id="UP000054560">
    <property type="component" value="Unassembled WGS sequence"/>
</dbReference>
<evidence type="ECO:0000256" key="5">
    <source>
        <dbReference type="SAM" id="MobiDB-lite"/>
    </source>
</evidence>
<dbReference type="GeneID" id="25909542"/>
<keyword evidence="4" id="KW-0862">Zinc</keyword>
<feature type="compositionally biased region" description="Low complexity" evidence="5">
    <location>
        <begin position="394"/>
        <end position="417"/>
    </location>
</feature>
<dbReference type="eggNOG" id="KOG1601">
    <property type="taxonomic scope" value="Eukaryota"/>
</dbReference>
<dbReference type="GO" id="GO:0006355">
    <property type="term" value="P:regulation of DNA-templated transcription"/>
    <property type="evidence" value="ECO:0007669"/>
    <property type="project" value="InterPro"/>
</dbReference>
<feature type="region of interest" description="Disordered" evidence="5">
    <location>
        <begin position="1"/>
        <end position="96"/>
    </location>
</feature>
<evidence type="ECO:0000256" key="2">
    <source>
        <dbReference type="ARBA" id="ARBA00023043"/>
    </source>
</evidence>
<dbReference type="CDD" id="cd00202">
    <property type="entry name" value="ZnF_GATA"/>
    <property type="match status" value="1"/>
</dbReference>
<name>A0A0L0FP71_9EUKA</name>
<protein>
    <recommendedName>
        <fullName evidence="6">GATA-type domain-containing protein</fullName>
    </recommendedName>
</protein>
<dbReference type="SMART" id="SM00248">
    <property type="entry name" value="ANK"/>
    <property type="match status" value="2"/>
</dbReference>
<feature type="region of interest" description="Disordered" evidence="5">
    <location>
        <begin position="125"/>
        <end position="151"/>
    </location>
</feature>
<dbReference type="PROSITE" id="PS50297">
    <property type="entry name" value="ANK_REP_REGION"/>
    <property type="match status" value="1"/>
</dbReference>
<feature type="domain" description="GATA-type" evidence="6">
    <location>
        <begin position="331"/>
        <end position="385"/>
    </location>
</feature>
<dbReference type="Gene3D" id="1.25.40.20">
    <property type="entry name" value="Ankyrin repeat-containing domain"/>
    <property type="match status" value="1"/>
</dbReference>
<keyword evidence="8" id="KW-1185">Reference proteome</keyword>
<gene>
    <name evidence="7" type="ORF">SARC_09038</name>
</gene>
<dbReference type="PROSITE" id="PS50114">
    <property type="entry name" value="GATA_ZN_FINGER_2"/>
    <property type="match status" value="1"/>
</dbReference>
<evidence type="ECO:0000313" key="8">
    <source>
        <dbReference type="Proteomes" id="UP000054560"/>
    </source>
</evidence>
<dbReference type="SMART" id="SM00401">
    <property type="entry name" value="ZnF_GATA"/>
    <property type="match status" value="1"/>
</dbReference>